<comment type="caution">
    <text evidence="2">The sequence shown here is derived from an EMBL/GenBank/DDBJ whole genome shotgun (WGS) entry which is preliminary data.</text>
</comment>
<proteinExistence type="predicted"/>
<evidence type="ECO:0000259" key="1">
    <source>
        <dbReference type="PROSITE" id="PS50943"/>
    </source>
</evidence>
<evidence type="ECO:0000313" key="2">
    <source>
        <dbReference type="EMBL" id="MDY0746895.1"/>
    </source>
</evidence>
<sequence>MDYPIKFSAQFKEQLRSLRKARGLSQEELGILIGVNQRRIADIESNPGAVGFDQIMRLLSALGTELVIRDHTAVPMSKAVGIPRPRKAQAIEFASPLPASARHLLATLSGKTPLPEAYLWMEKDARLVAPLSTGQQDELIEHLARQMMVNPGSIASNLQRQPATDAESQDAVVPVPEILQQWATALGVSPIALERAVKLTRDERYAPSGLG</sequence>
<accession>A0ABU5DMI0</accession>
<dbReference type="Gene3D" id="1.10.260.40">
    <property type="entry name" value="lambda repressor-like DNA-binding domains"/>
    <property type="match status" value="1"/>
</dbReference>
<dbReference type="Pfam" id="PF01381">
    <property type="entry name" value="HTH_3"/>
    <property type="match status" value="1"/>
</dbReference>
<dbReference type="Proteomes" id="UP001285263">
    <property type="component" value="Unassembled WGS sequence"/>
</dbReference>
<dbReference type="InterPro" id="IPR001387">
    <property type="entry name" value="Cro/C1-type_HTH"/>
</dbReference>
<name>A0ABU5DMI0_9BURK</name>
<dbReference type="SMART" id="SM00530">
    <property type="entry name" value="HTH_XRE"/>
    <property type="match status" value="1"/>
</dbReference>
<dbReference type="InterPro" id="IPR010982">
    <property type="entry name" value="Lambda_DNA-bd_dom_sf"/>
</dbReference>
<protein>
    <submittedName>
        <fullName evidence="2">Helix-turn-helix domain-containing protein</fullName>
    </submittedName>
</protein>
<feature type="non-terminal residue" evidence="2">
    <location>
        <position position="211"/>
    </location>
</feature>
<dbReference type="PROSITE" id="PS50943">
    <property type="entry name" value="HTH_CROC1"/>
    <property type="match status" value="1"/>
</dbReference>
<evidence type="ECO:0000313" key="3">
    <source>
        <dbReference type="Proteomes" id="UP001285263"/>
    </source>
</evidence>
<dbReference type="RefSeq" id="WP_320424868.1">
    <property type="nucleotide sequence ID" value="NZ_JAXCLA010000007.1"/>
</dbReference>
<gene>
    <name evidence="2" type="ORF">SNE35_20450</name>
</gene>
<dbReference type="EMBL" id="JAXCLA010000007">
    <property type="protein sequence ID" value="MDY0746895.1"/>
    <property type="molecule type" value="Genomic_DNA"/>
</dbReference>
<organism evidence="2 3">
    <name type="scientific">Roseateles agri</name>
    <dbReference type="NCBI Taxonomy" id="3098619"/>
    <lineage>
        <taxon>Bacteria</taxon>
        <taxon>Pseudomonadati</taxon>
        <taxon>Pseudomonadota</taxon>
        <taxon>Betaproteobacteria</taxon>
        <taxon>Burkholderiales</taxon>
        <taxon>Sphaerotilaceae</taxon>
        <taxon>Roseateles</taxon>
    </lineage>
</organism>
<dbReference type="CDD" id="cd00093">
    <property type="entry name" value="HTH_XRE"/>
    <property type="match status" value="1"/>
</dbReference>
<keyword evidence="3" id="KW-1185">Reference proteome</keyword>
<feature type="domain" description="HTH cro/C1-type" evidence="1">
    <location>
        <begin position="15"/>
        <end position="69"/>
    </location>
</feature>
<dbReference type="SUPFAM" id="SSF47413">
    <property type="entry name" value="lambda repressor-like DNA-binding domains"/>
    <property type="match status" value="1"/>
</dbReference>
<reference evidence="2 3" key="1">
    <citation type="submission" date="2023-11" db="EMBL/GenBank/DDBJ databases">
        <title>Paucibacter sp. nov., isolated from fresh soil in Korea.</title>
        <authorList>
            <person name="Le N.T.T."/>
        </authorList>
    </citation>
    <scope>NUCLEOTIDE SEQUENCE [LARGE SCALE GENOMIC DNA]</scope>
    <source>
        <strain evidence="2 3">R3-3</strain>
    </source>
</reference>